<feature type="region of interest" description="Disordered" evidence="1">
    <location>
        <begin position="118"/>
        <end position="183"/>
    </location>
</feature>
<dbReference type="EMBL" id="CP042914">
    <property type="protein sequence ID" value="QEG40914.1"/>
    <property type="molecule type" value="Genomic_DNA"/>
</dbReference>
<dbReference type="KEGG" id="rul:UC8_29320"/>
<keyword evidence="4" id="KW-1185">Reference proteome</keyword>
<evidence type="ECO:0000259" key="2">
    <source>
        <dbReference type="PROSITE" id="PS50222"/>
    </source>
</evidence>
<proteinExistence type="predicted"/>
<feature type="compositionally biased region" description="Low complexity" evidence="1">
    <location>
        <begin position="141"/>
        <end position="153"/>
    </location>
</feature>
<dbReference type="PROSITE" id="PS00018">
    <property type="entry name" value="EF_HAND_1"/>
    <property type="match status" value="1"/>
</dbReference>
<dbReference type="PROSITE" id="PS50222">
    <property type="entry name" value="EF_HAND_2"/>
    <property type="match status" value="1"/>
</dbReference>
<dbReference type="InterPro" id="IPR011992">
    <property type="entry name" value="EF-hand-dom_pair"/>
</dbReference>
<feature type="domain" description="EF-hand" evidence="2">
    <location>
        <begin position="86"/>
        <end position="121"/>
    </location>
</feature>
<dbReference type="GO" id="GO:0005509">
    <property type="term" value="F:calcium ion binding"/>
    <property type="evidence" value="ECO:0007669"/>
    <property type="project" value="InterPro"/>
</dbReference>
<feature type="compositionally biased region" description="Pro residues" evidence="1">
    <location>
        <begin position="130"/>
        <end position="140"/>
    </location>
</feature>
<organism evidence="3 4">
    <name type="scientific">Roseimaritima ulvae</name>
    <dbReference type="NCBI Taxonomy" id="980254"/>
    <lineage>
        <taxon>Bacteria</taxon>
        <taxon>Pseudomonadati</taxon>
        <taxon>Planctomycetota</taxon>
        <taxon>Planctomycetia</taxon>
        <taxon>Pirellulales</taxon>
        <taxon>Pirellulaceae</taxon>
        <taxon>Roseimaritima</taxon>
    </lineage>
</organism>
<name>A0A5B9QPM9_9BACT</name>
<reference evidence="3 4" key="1">
    <citation type="submission" date="2019-08" db="EMBL/GenBank/DDBJ databases">
        <title>Deep-cultivation of Planctomycetes and their phenomic and genomic characterization uncovers novel biology.</title>
        <authorList>
            <person name="Wiegand S."/>
            <person name="Jogler M."/>
            <person name="Boedeker C."/>
            <person name="Pinto D."/>
            <person name="Vollmers J."/>
            <person name="Rivas-Marin E."/>
            <person name="Kohn T."/>
            <person name="Peeters S.H."/>
            <person name="Heuer A."/>
            <person name="Rast P."/>
            <person name="Oberbeckmann S."/>
            <person name="Bunk B."/>
            <person name="Jeske O."/>
            <person name="Meyerdierks A."/>
            <person name="Storesund J.E."/>
            <person name="Kallscheuer N."/>
            <person name="Luecker S."/>
            <person name="Lage O.M."/>
            <person name="Pohl T."/>
            <person name="Merkel B.J."/>
            <person name="Hornburger P."/>
            <person name="Mueller R.-W."/>
            <person name="Bruemmer F."/>
            <person name="Labrenz M."/>
            <person name="Spormann A.M."/>
            <person name="Op den Camp H."/>
            <person name="Overmann J."/>
            <person name="Amann R."/>
            <person name="Jetten M.S.M."/>
            <person name="Mascher T."/>
            <person name="Medema M.H."/>
            <person name="Devos D.P."/>
            <person name="Kaster A.-K."/>
            <person name="Ovreas L."/>
            <person name="Rohde M."/>
            <person name="Galperin M.Y."/>
            <person name="Jogler C."/>
        </authorList>
    </citation>
    <scope>NUCLEOTIDE SEQUENCE [LARGE SCALE GENOMIC DNA]</scope>
    <source>
        <strain evidence="3 4">UC8</strain>
    </source>
</reference>
<evidence type="ECO:0000313" key="3">
    <source>
        <dbReference type="EMBL" id="QEG40914.1"/>
    </source>
</evidence>
<dbReference type="InterPro" id="IPR018247">
    <property type="entry name" value="EF_Hand_1_Ca_BS"/>
</dbReference>
<dbReference type="Proteomes" id="UP000325286">
    <property type="component" value="Chromosome"/>
</dbReference>
<dbReference type="InterPro" id="IPR002048">
    <property type="entry name" value="EF_hand_dom"/>
</dbReference>
<feature type="compositionally biased region" description="Gly residues" evidence="1">
    <location>
        <begin position="154"/>
        <end position="166"/>
    </location>
</feature>
<dbReference type="SUPFAM" id="SSF47473">
    <property type="entry name" value="EF-hand"/>
    <property type="match status" value="1"/>
</dbReference>
<dbReference type="Gene3D" id="1.10.238.10">
    <property type="entry name" value="EF-hand"/>
    <property type="match status" value="1"/>
</dbReference>
<gene>
    <name evidence="3" type="ORF">UC8_29320</name>
</gene>
<evidence type="ECO:0000256" key="1">
    <source>
        <dbReference type="SAM" id="MobiDB-lite"/>
    </source>
</evidence>
<protein>
    <recommendedName>
        <fullName evidence="2">EF-hand domain-containing protein</fullName>
    </recommendedName>
</protein>
<dbReference type="AlphaFoldDB" id="A0A5B9QPM9"/>
<sequence>MDWADCGKFELFGGPLKWIDSFPFFRVTLPARLTHEWCTPLLQCFSYDGNLMPRPLAITILAIAAALPAIASAQPPGGGRGPGGGSPLEMISQSFDMADANRDGQLTKAELTAAISKMSQQRGGFQGRPGGPPPGAPFGQPPAQRGQAEFGGPAEQGGFAGPGGHQAGPPSSPGQVLPEFVAESLNLTERQQKRIAALQAEVDRRLAAVLTDEQEQQLKNPPPPPAHGEGRPPHQGPGEDAENDRPQRPF</sequence>
<feature type="region of interest" description="Disordered" evidence="1">
    <location>
        <begin position="207"/>
        <end position="250"/>
    </location>
</feature>
<accession>A0A5B9QPM9</accession>
<evidence type="ECO:0000313" key="4">
    <source>
        <dbReference type="Proteomes" id="UP000325286"/>
    </source>
</evidence>